<dbReference type="Proteomes" id="UP001396334">
    <property type="component" value="Unassembled WGS sequence"/>
</dbReference>
<evidence type="ECO:0000256" key="2">
    <source>
        <dbReference type="SAM" id="MobiDB-lite"/>
    </source>
</evidence>
<evidence type="ECO:0000313" key="4">
    <source>
        <dbReference type="Proteomes" id="UP001396334"/>
    </source>
</evidence>
<organism evidence="3 4">
    <name type="scientific">Hibiscus sabdariffa</name>
    <name type="common">roselle</name>
    <dbReference type="NCBI Taxonomy" id="183260"/>
    <lineage>
        <taxon>Eukaryota</taxon>
        <taxon>Viridiplantae</taxon>
        <taxon>Streptophyta</taxon>
        <taxon>Embryophyta</taxon>
        <taxon>Tracheophyta</taxon>
        <taxon>Spermatophyta</taxon>
        <taxon>Magnoliopsida</taxon>
        <taxon>eudicotyledons</taxon>
        <taxon>Gunneridae</taxon>
        <taxon>Pentapetalae</taxon>
        <taxon>rosids</taxon>
        <taxon>malvids</taxon>
        <taxon>Malvales</taxon>
        <taxon>Malvaceae</taxon>
        <taxon>Malvoideae</taxon>
        <taxon>Hibiscus</taxon>
    </lineage>
</organism>
<feature type="coiled-coil region" evidence="1">
    <location>
        <begin position="76"/>
        <end position="103"/>
    </location>
</feature>
<sequence>MVDSQNGTPRPRLGGFEAATARLGHIIVRLARFLTILVTIERGPRDSATLTGRGLRTMRARLARTGRANRHMIQSLISSQVAAAEKEEQIRRIREEMELLSIANVLDDVWVHDCLFEVENDPLMGTAFQRINYQIPGRRNTPNMNRTRTFTGRRRRPGPP</sequence>
<feature type="region of interest" description="Disordered" evidence="2">
    <location>
        <begin position="137"/>
        <end position="160"/>
    </location>
</feature>
<feature type="compositionally biased region" description="Basic residues" evidence="2">
    <location>
        <begin position="151"/>
        <end position="160"/>
    </location>
</feature>
<accession>A0ABR2TXK2</accession>
<proteinExistence type="predicted"/>
<dbReference type="EMBL" id="JBBPBN010000004">
    <property type="protein sequence ID" value="KAK9042210.1"/>
    <property type="molecule type" value="Genomic_DNA"/>
</dbReference>
<gene>
    <name evidence="3" type="ORF">V6N11_017289</name>
</gene>
<feature type="compositionally biased region" description="Low complexity" evidence="2">
    <location>
        <begin position="138"/>
        <end position="150"/>
    </location>
</feature>
<evidence type="ECO:0000313" key="3">
    <source>
        <dbReference type="EMBL" id="KAK9042210.1"/>
    </source>
</evidence>
<evidence type="ECO:0000256" key="1">
    <source>
        <dbReference type="SAM" id="Coils"/>
    </source>
</evidence>
<comment type="caution">
    <text evidence="3">The sequence shown here is derived from an EMBL/GenBank/DDBJ whole genome shotgun (WGS) entry which is preliminary data.</text>
</comment>
<reference evidence="3 4" key="1">
    <citation type="journal article" date="2024" name="G3 (Bethesda)">
        <title>Genome assembly of Hibiscus sabdariffa L. provides insights into metabolisms of medicinal natural products.</title>
        <authorList>
            <person name="Kim T."/>
        </authorList>
    </citation>
    <scope>NUCLEOTIDE SEQUENCE [LARGE SCALE GENOMIC DNA]</scope>
    <source>
        <strain evidence="3">TK-2024</strain>
        <tissue evidence="3">Old leaves</tissue>
    </source>
</reference>
<keyword evidence="1" id="KW-0175">Coiled coil</keyword>
<name>A0ABR2TXK2_9ROSI</name>
<keyword evidence="4" id="KW-1185">Reference proteome</keyword>
<protein>
    <submittedName>
        <fullName evidence="3">Uncharacterized protein</fullName>
    </submittedName>
</protein>